<dbReference type="Gene3D" id="1.10.510.10">
    <property type="entry name" value="Transferase(Phosphotransferase) domain 1"/>
    <property type="match status" value="1"/>
</dbReference>
<dbReference type="GO" id="GO:0009585">
    <property type="term" value="P:red, far-red light phototransduction"/>
    <property type="evidence" value="ECO:0007669"/>
    <property type="project" value="UniProtKB-KW"/>
</dbReference>
<feature type="domain" description="Protein kinase" evidence="11">
    <location>
        <begin position="123"/>
        <end position="540"/>
    </location>
</feature>
<keyword evidence="2 9" id="KW-0853">WD repeat</keyword>
<feature type="region of interest" description="Disordered" evidence="10">
    <location>
        <begin position="1"/>
        <end position="29"/>
    </location>
</feature>
<evidence type="ECO:0000259" key="11">
    <source>
        <dbReference type="PROSITE" id="PS50011"/>
    </source>
</evidence>
<keyword evidence="4" id="KW-0677">Repeat</keyword>
<dbReference type="PANTHER" id="PTHR44218:SF15">
    <property type="entry name" value="PROTEIN SPA1-RELATED 2"/>
    <property type="match status" value="1"/>
</dbReference>
<dbReference type="Proteomes" id="UP001370490">
    <property type="component" value="Unassembled WGS sequence"/>
</dbReference>
<dbReference type="SUPFAM" id="SSF56112">
    <property type="entry name" value="Protein kinase-like (PK-like)"/>
    <property type="match status" value="1"/>
</dbReference>
<evidence type="ECO:0000256" key="6">
    <source>
        <dbReference type="ARBA" id="ARBA00023054"/>
    </source>
</evidence>
<name>A0AAN8WH21_9MAGN</name>
<sequence>MDDIGDEVAAMGASEGAHLQSKESSYPLKHGTSNMLVQEMVLPGEGDDTEHSPHTLERTLDGEIFDRSLRSVAALGHHAGPRFTSDDCVMVEELTLRKYKNSNIAVVGPSTVRDRLQTMQDQWQHLCRIGGGSCGGNAVRDASDKDNGQAASSVWENSRFSVFHELLAQKPLPCKQSNCEDGDEVTEQLRSNDSANSTNDTTTPGGIRTKVLSSSGFSEYFIKNTLKGKGIIYRAPSHDSSGVELRYQSNSRAAGISMEPSAASLSCTSSGKTALHEGINLREWLDNDHHKINKVERLCVFRQIVDLVDAFHSKGVVLPDVRPSCFTLLPLNQVKYIGSFICRHSLIGSLDGDNSHFESDINGKRQFDARRLTLANLGVKKRKFGNITSLGSQFPISSFKLETANEMDVKVLGRPNPSYKELNVSANYMNMNKSGSNEHSDAAQKLPLEDKWYTSPEGSSEKGCSFSSNVYCLGVLLFELLSCFDSVDGRARAMSDLCHRILPPSFLSKNPKEAGFCLWLLHPEPSLRPTTREVLQSEVISGLQDMIKDELPKSIDFEQEDAESELLLDFLISLEEKKRQHASKLVEDIRLLTVDAEEVAKRHLSRRSSTSINDSMRLTVLRGDMFPQREPPGSDSLSITPLTSTPNASRLKGNFQQLESAYFSVRSNIQLPETATATRTDNNLLQDRGKWYPLKRDDHGQQSSNRLGAFFDGLCKYARYSKFKVRGVLRNVEFGNSANVNCSLSFDRDQDYFAATGISKKIKIFEFQSLFNDYVDIHYPVIEIPNRSRLSCICWNNYIKNYLASTDYDGIVKIWDASGGQVFAQYIEHQKRAWSVDFSQEDPMKLASGSDDCCVKLWSINEKNCLGTIRNIANVCCVQFSAYSAHLLAFGSADYKIYCYDLRNARAPWCTLAGHDRAVSYVKFLDSGTLVSASTDSTLKIWDLSKTSSHGFSMNACHQTLRGHTNEKNFVGLSVADGYIACGSETNEVYAYYRSLPMPITSHKFGSIDPISGKETDDDAGQFVSSVCWRGKSNTVVSANSTGCIKLLQLV</sequence>
<keyword evidence="8" id="KW-0607">Phytochrome signaling pathway</keyword>
<dbReference type="InterPro" id="IPR001680">
    <property type="entry name" value="WD40_rpt"/>
</dbReference>
<keyword evidence="13" id="KW-1185">Reference proteome</keyword>
<dbReference type="GO" id="GO:0009640">
    <property type="term" value="P:photomorphogenesis"/>
    <property type="evidence" value="ECO:0007669"/>
    <property type="project" value="InterPro"/>
</dbReference>
<dbReference type="PROSITE" id="PS50082">
    <property type="entry name" value="WD_REPEATS_2"/>
    <property type="match status" value="2"/>
</dbReference>
<dbReference type="FunFam" id="2.130.10.10:FF:000090">
    <property type="entry name" value="E3 ubiquitin-protein ligase RFWD2 isoform X1"/>
    <property type="match status" value="1"/>
</dbReference>
<dbReference type="PANTHER" id="PTHR44218">
    <property type="entry name" value="PROTEIN SPA1-RELATED 2"/>
    <property type="match status" value="1"/>
</dbReference>
<dbReference type="InterPro" id="IPR019775">
    <property type="entry name" value="WD40_repeat_CS"/>
</dbReference>
<reference evidence="12 13" key="1">
    <citation type="submission" date="2023-12" db="EMBL/GenBank/DDBJ databases">
        <title>A high-quality genome assembly for Dillenia turbinata (Dilleniales).</title>
        <authorList>
            <person name="Chanderbali A."/>
        </authorList>
    </citation>
    <scope>NUCLEOTIDE SEQUENCE [LARGE SCALE GENOMIC DNA]</scope>
    <source>
        <strain evidence="12">LSX21</strain>
        <tissue evidence="12">Leaf</tissue>
    </source>
</reference>
<evidence type="ECO:0000313" key="12">
    <source>
        <dbReference type="EMBL" id="KAK6947891.1"/>
    </source>
</evidence>
<feature type="repeat" description="WD" evidence="9">
    <location>
        <begin position="826"/>
        <end position="868"/>
    </location>
</feature>
<evidence type="ECO:0000256" key="8">
    <source>
        <dbReference type="ARBA" id="ARBA00084091"/>
    </source>
</evidence>
<dbReference type="PRINTS" id="PR00320">
    <property type="entry name" value="GPROTEINBRPT"/>
</dbReference>
<dbReference type="PROSITE" id="PS50011">
    <property type="entry name" value="PROTEIN_KINASE_DOM"/>
    <property type="match status" value="1"/>
</dbReference>
<gene>
    <name evidence="12" type="ORF">RJ641_001364</name>
</gene>
<accession>A0AAN8WH21</accession>
<keyword evidence="7" id="KW-0539">Nucleus</keyword>
<proteinExistence type="predicted"/>
<comment type="subcellular location">
    <subcellularLocation>
        <location evidence="1">Nucleus</location>
    </subcellularLocation>
</comment>
<dbReference type="InterPro" id="IPR000719">
    <property type="entry name" value="Prot_kinase_dom"/>
</dbReference>
<keyword evidence="5" id="KW-0833">Ubl conjugation pathway</keyword>
<dbReference type="GO" id="GO:0005634">
    <property type="term" value="C:nucleus"/>
    <property type="evidence" value="ECO:0007669"/>
    <property type="project" value="UniProtKB-SubCell"/>
</dbReference>
<feature type="compositionally biased region" description="Low complexity" evidence="10">
    <location>
        <begin position="191"/>
        <end position="203"/>
    </location>
</feature>
<dbReference type="EMBL" id="JBAMMX010000001">
    <property type="protein sequence ID" value="KAK6947891.1"/>
    <property type="molecule type" value="Genomic_DNA"/>
</dbReference>
<dbReference type="SMART" id="SM00220">
    <property type="entry name" value="S_TKc"/>
    <property type="match status" value="1"/>
</dbReference>
<keyword evidence="6" id="KW-0175">Coiled coil</keyword>
<evidence type="ECO:0000256" key="2">
    <source>
        <dbReference type="ARBA" id="ARBA00022574"/>
    </source>
</evidence>
<dbReference type="InterPro" id="IPR020472">
    <property type="entry name" value="WD40_PAC1"/>
</dbReference>
<dbReference type="SUPFAM" id="SSF50978">
    <property type="entry name" value="WD40 repeat-like"/>
    <property type="match status" value="1"/>
</dbReference>
<dbReference type="GO" id="GO:0042802">
    <property type="term" value="F:identical protein binding"/>
    <property type="evidence" value="ECO:0007669"/>
    <property type="project" value="UniProtKB-ARBA"/>
</dbReference>
<keyword evidence="3" id="KW-0808">Transferase</keyword>
<evidence type="ECO:0000313" key="13">
    <source>
        <dbReference type="Proteomes" id="UP001370490"/>
    </source>
</evidence>
<dbReference type="InterPro" id="IPR036322">
    <property type="entry name" value="WD40_repeat_dom_sf"/>
</dbReference>
<dbReference type="GO" id="GO:0004672">
    <property type="term" value="F:protein kinase activity"/>
    <property type="evidence" value="ECO:0007669"/>
    <property type="project" value="InterPro"/>
</dbReference>
<dbReference type="AlphaFoldDB" id="A0AAN8WH21"/>
<evidence type="ECO:0000256" key="5">
    <source>
        <dbReference type="ARBA" id="ARBA00022786"/>
    </source>
</evidence>
<protein>
    <submittedName>
        <fullName evidence="12">WD40 repeat</fullName>
    </submittedName>
</protein>
<feature type="region of interest" description="Disordered" evidence="10">
    <location>
        <begin position="178"/>
        <end position="207"/>
    </location>
</feature>
<dbReference type="GO" id="GO:0005524">
    <property type="term" value="F:ATP binding"/>
    <property type="evidence" value="ECO:0007669"/>
    <property type="project" value="InterPro"/>
</dbReference>
<evidence type="ECO:0000256" key="4">
    <source>
        <dbReference type="ARBA" id="ARBA00022737"/>
    </source>
</evidence>
<dbReference type="SMART" id="SM00320">
    <property type="entry name" value="WD40"/>
    <property type="match status" value="7"/>
</dbReference>
<evidence type="ECO:0000256" key="7">
    <source>
        <dbReference type="ARBA" id="ARBA00023242"/>
    </source>
</evidence>
<evidence type="ECO:0000256" key="10">
    <source>
        <dbReference type="SAM" id="MobiDB-lite"/>
    </source>
</evidence>
<evidence type="ECO:0000256" key="1">
    <source>
        <dbReference type="ARBA" id="ARBA00004123"/>
    </source>
</evidence>
<comment type="caution">
    <text evidence="12">The sequence shown here is derived from an EMBL/GenBank/DDBJ whole genome shotgun (WGS) entry which is preliminary data.</text>
</comment>
<dbReference type="PROSITE" id="PS50294">
    <property type="entry name" value="WD_REPEATS_REGION"/>
    <property type="match status" value="1"/>
</dbReference>
<dbReference type="PROSITE" id="PS00678">
    <property type="entry name" value="WD_REPEATS_1"/>
    <property type="match status" value="1"/>
</dbReference>
<dbReference type="InterPro" id="IPR015943">
    <property type="entry name" value="WD40/YVTN_repeat-like_dom_sf"/>
</dbReference>
<dbReference type="InterPro" id="IPR011009">
    <property type="entry name" value="Kinase-like_dom_sf"/>
</dbReference>
<feature type="repeat" description="WD" evidence="9">
    <location>
        <begin position="912"/>
        <end position="945"/>
    </location>
</feature>
<evidence type="ECO:0000256" key="9">
    <source>
        <dbReference type="PROSITE-ProRule" id="PRU00221"/>
    </source>
</evidence>
<dbReference type="Pfam" id="PF00400">
    <property type="entry name" value="WD40"/>
    <property type="match status" value="3"/>
</dbReference>
<organism evidence="12 13">
    <name type="scientific">Dillenia turbinata</name>
    <dbReference type="NCBI Taxonomy" id="194707"/>
    <lineage>
        <taxon>Eukaryota</taxon>
        <taxon>Viridiplantae</taxon>
        <taxon>Streptophyta</taxon>
        <taxon>Embryophyta</taxon>
        <taxon>Tracheophyta</taxon>
        <taxon>Spermatophyta</taxon>
        <taxon>Magnoliopsida</taxon>
        <taxon>eudicotyledons</taxon>
        <taxon>Gunneridae</taxon>
        <taxon>Pentapetalae</taxon>
        <taxon>Dilleniales</taxon>
        <taxon>Dilleniaceae</taxon>
        <taxon>Dillenia</taxon>
    </lineage>
</organism>
<dbReference type="Gene3D" id="2.130.10.10">
    <property type="entry name" value="YVTN repeat-like/Quinoprotein amine dehydrogenase"/>
    <property type="match status" value="1"/>
</dbReference>
<evidence type="ECO:0000256" key="3">
    <source>
        <dbReference type="ARBA" id="ARBA00022679"/>
    </source>
</evidence>
<dbReference type="InterPro" id="IPR044630">
    <property type="entry name" value="SPA1/2/3/4"/>
</dbReference>